<evidence type="ECO:0000313" key="3">
    <source>
        <dbReference type="Proteomes" id="UP000095751"/>
    </source>
</evidence>
<evidence type="ECO:0000259" key="1">
    <source>
        <dbReference type="PROSITE" id="PS51671"/>
    </source>
</evidence>
<sequence>IINAVGTDRLGIVHDMTKEVIDAGGNVGASQAAKLGKYFSLMMLVDLPINKVDSLTENLQTLKDLNASVCKTDDDAIALPYSTYKIGYKGRLTLEGADNPGIVHKVTHILSNNGLNIDTMETSDEPAPHG</sequence>
<dbReference type="KEGG" id="fcy:FRACYDRAFT_163098"/>
<protein>
    <recommendedName>
        <fullName evidence="1">ACT domain-containing protein</fullName>
    </recommendedName>
</protein>
<feature type="non-terminal residue" evidence="2">
    <location>
        <position position="130"/>
    </location>
</feature>
<feature type="domain" description="ACT" evidence="1">
    <location>
        <begin position="91"/>
        <end position="130"/>
    </location>
</feature>
<feature type="non-terminal residue" evidence="2">
    <location>
        <position position="1"/>
    </location>
</feature>
<reference evidence="2 3" key="1">
    <citation type="submission" date="2016-09" db="EMBL/GenBank/DDBJ databases">
        <title>Extensive genetic diversity and differential bi-allelic expression allows diatom success in the polar Southern Ocean.</title>
        <authorList>
            <consortium name="DOE Joint Genome Institute"/>
            <person name="Mock T."/>
            <person name="Otillar R.P."/>
            <person name="Strauss J."/>
            <person name="Dupont C."/>
            <person name="Frickenhaus S."/>
            <person name="Maumus F."/>
            <person name="Mcmullan M."/>
            <person name="Sanges R."/>
            <person name="Schmutz J."/>
            <person name="Toseland A."/>
            <person name="Valas R."/>
            <person name="Veluchamy A."/>
            <person name="Ward B.J."/>
            <person name="Allen A."/>
            <person name="Barry K."/>
            <person name="Falciatore A."/>
            <person name="Ferrante M."/>
            <person name="Fortunato A.E."/>
            <person name="Gloeckner G."/>
            <person name="Gruber A."/>
            <person name="Hipkin R."/>
            <person name="Janech M."/>
            <person name="Kroth P."/>
            <person name="Leese F."/>
            <person name="Lindquist E."/>
            <person name="Lyon B.R."/>
            <person name="Martin J."/>
            <person name="Mayer C."/>
            <person name="Parker M."/>
            <person name="Quesneville H."/>
            <person name="Raymond J."/>
            <person name="Uhlig C."/>
            <person name="Valentin K.U."/>
            <person name="Worden A.Z."/>
            <person name="Armbrust E.V."/>
            <person name="Bowler C."/>
            <person name="Green B."/>
            <person name="Moulton V."/>
            <person name="Van Oosterhout C."/>
            <person name="Grigoriev I."/>
        </authorList>
    </citation>
    <scope>NUCLEOTIDE SEQUENCE [LARGE SCALE GENOMIC DNA]</scope>
    <source>
        <strain evidence="2 3">CCMP1102</strain>
    </source>
</reference>
<accession>A0A1E7FJL0</accession>
<dbReference type="Gene3D" id="3.30.70.260">
    <property type="match status" value="2"/>
</dbReference>
<dbReference type="PANTHER" id="PTHR34875:SF6">
    <property type="entry name" value="UPF0237 PROTEIN MJ1558"/>
    <property type="match status" value="1"/>
</dbReference>
<dbReference type="PROSITE" id="PS51671">
    <property type="entry name" value="ACT"/>
    <property type="match status" value="1"/>
</dbReference>
<proteinExistence type="predicted"/>
<dbReference type="Pfam" id="PF13740">
    <property type="entry name" value="ACT_6"/>
    <property type="match status" value="1"/>
</dbReference>
<name>A0A1E7FJL0_9STRA</name>
<organism evidence="2 3">
    <name type="scientific">Fragilariopsis cylindrus CCMP1102</name>
    <dbReference type="NCBI Taxonomy" id="635003"/>
    <lineage>
        <taxon>Eukaryota</taxon>
        <taxon>Sar</taxon>
        <taxon>Stramenopiles</taxon>
        <taxon>Ochrophyta</taxon>
        <taxon>Bacillariophyta</taxon>
        <taxon>Bacillariophyceae</taxon>
        <taxon>Bacillariophycidae</taxon>
        <taxon>Bacillariales</taxon>
        <taxon>Bacillariaceae</taxon>
        <taxon>Fragilariopsis</taxon>
    </lineage>
</organism>
<dbReference type="SUPFAM" id="SSF55021">
    <property type="entry name" value="ACT-like"/>
    <property type="match status" value="2"/>
</dbReference>
<dbReference type="InterPro" id="IPR045865">
    <property type="entry name" value="ACT-like_dom_sf"/>
</dbReference>
<dbReference type="EMBL" id="KV784356">
    <property type="protein sequence ID" value="OEU18314.1"/>
    <property type="molecule type" value="Genomic_DNA"/>
</dbReference>
<dbReference type="AlphaFoldDB" id="A0A1E7FJL0"/>
<dbReference type="InterPro" id="IPR050990">
    <property type="entry name" value="UPF0237/GcvR_regulator"/>
</dbReference>
<keyword evidence="3" id="KW-1185">Reference proteome</keyword>
<dbReference type="OrthoDB" id="5345392at2759"/>
<evidence type="ECO:0000313" key="2">
    <source>
        <dbReference type="EMBL" id="OEU18314.1"/>
    </source>
</evidence>
<dbReference type="Proteomes" id="UP000095751">
    <property type="component" value="Unassembled WGS sequence"/>
</dbReference>
<gene>
    <name evidence="2" type="ORF">FRACYDRAFT_163098</name>
</gene>
<dbReference type="InParanoid" id="A0A1E7FJL0"/>
<dbReference type="PANTHER" id="PTHR34875">
    <property type="entry name" value="UPF0237 PROTEIN MJ1558"/>
    <property type="match status" value="1"/>
</dbReference>
<dbReference type="InterPro" id="IPR002912">
    <property type="entry name" value="ACT_dom"/>
</dbReference>